<proteinExistence type="predicted"/>
<reference evidence="3 4" key="1">
    <citation type="submission" date="2016-05" db="EMBL/GenBank/DDBJ databases">
        <title>Genomic and physiological characterization of Planctopirus sp. isolated from fresh water lake.</title>
        <authorList>
            <person name="Subhash Y."/>
            <person name="Ramana C."/>
        </authorList>
    </citation>
    <scope>NUCLEOTIDE SEQUENCE [LARGE SCALE GENOMIC DNA]</scope>
    <source>
        <strain evidence="3 4">JC280</strain>
    </source>
</reference>
<dbReference type="RefSeq" id="WP_068847990.1">
    <property type="nucleotide sequence ID" value="NZ_LYDR01000093.1"/>
</dbReference>
<dbReference type="AlphaFoldDB" id="A0A1C3ECR8"/>
<feature type="transmembrane region" description="Helical" evidence="2">
    <location>
        <begin position="165"/>
        <end position="198"/>
    </location>
</feature>
<accession>A0A1C3ECR8</accession>
<keyword evidence="2" id="KW-1133">Transmembrane helix</keyword>
<gene>
    <name evidence="3" type="ORF">A6X21_22915</name>
</gene>
<comment type="caution">
    <text evidence="3">The sequence shown here is derived from an EMBL/GenBank/DDBJ whole genome shotgun (WGS) entry which is preliminary data.</text>
</comment>
<evidence type="ECO:0000256" key="2">
    <source>
        <dbReference type="SAM" id="Phobius"/>
    </source>
</evidence>
<dbReference type="EMBL" id="LYDR01000093">
    <property type="protein sequence ID" value="ODA31046.1"/>
    <property type="molecule type" value="Genomic_DNA"/>
</dbReference>
<dbReference type="Proteomes" id="UP000094828">
    <property type="component" value="Unassembled WGS sequence"/>
</dbReference>
<evidence type="ECO:0000313" key="3">
    <source>
        <dbReference type="EMBL" id="ODA31046.1"/>
    </source>
</evidence>
<organism evidence="3 4">
    <name type="scientific">Planctopirus hydrillae</name>
    <dbReference type="NCBI Taxonomy" id="1841610"/>
    <lineage>
        <taxon>Bacteria</taxon>
        <taxon>Pseudomonadati</taxon>
        <taxon>Planctomycetota</taxon>
        <taxon>Planctomycetia</taxon>
        <taxon>Planctomycetales</taxon>
        <taxon>Planctomycetaceae</taxon>
        <taxon>Planctopirus</taxon>
    </lineage>
</organism>
<evidence type="ECO:0000313" key="4">
    <source>
        <dbReference type="Proteomes" id="UP000094828"/>
    </source>
</evidence>
<feature type="transmembrane region" description="Helical" evidence="2">
    <location>
        <begin position="96"/>
        <end position="116"/>
    </location>
</feature>
<sequence length="228" mass="25193">MPETLSNPLPLPPEQQSEPKSLRDHQRPEAGSIPNVAGIAGHCPACGQKALLVSAVCTSCEEPLVVTKGSDGQSILRLQREVQHEEILRLEDQLSIFWIMLGSYQSIVILSMVPMATRHLSKTTSAVIQQNWMNLYVASMMISLFVIGLVFFACGMAIKFGFRQIAWLGVLVNIMAFLIALASLFFIGVLGYGIPLYLGCRLMWLWYKSPGMTVFNDQGMPTTADRSL</sequence>
<evidence type="ECO:0000256" key="1">
    <source>
        <dbReference type="SAM" id="MobiDB-lite"/>
    </source>
</evidence>
<keyword evidence="2" id="KW-0812">Transmembrane</keyword>
<dbReference type="OrthoDB" id="9799456at2"/>
<feature type="region of interest" description="Disordered" evidence="1">
    <location>
        <begin position="1"/>
        <end position="33"/>
    </location>
</feature>
<keyword evidence="4" id="KW-1185">Reference proteome</keyword>
<feature type="transmembrane region" description="Helical" evidence="2">
    <location>
        <begin position="136"/>
        <end position="158"/>
    </location>
</feature>
<name>A0A1C3ECR8_9PLAN</name>
<protein>
    <submittedName>
        <fullName evidence="3">Uncharacterized protein</fullName>
    </submittedName>
</protein>
<keyword evidence="2" id="KW-0472">Membrane</keyword>